<evidence type="ECO:0000313" key="15">
    <source>
        <dbReference type="EMBL" id="SEJ11488.1"/>
    </source>
</evidence>
<evidence type="ECO:0000256" key="6">
    <source>
        <dbReference type="ARBA" id="ARBA00022603"/>
    </source>
</evidence>
<dbReference type="InterPro" id="IPR049560">
    <property type="entry name" value="MeTrfase_RsmB-F_NOP2_cat"/>
</dbReference>
<keyword evidence="16" id="KW-1185">Reference proteome</keyword>
<feature type="domain" description="SAM-dependent MTase RsmB/NOP-type" evidence="14">
    <location>
        <begin position="143"/>
        <end position="412"/>
    </location>
</feature>
<dbReference type="NCBIfam" id="TIGR00563">
    <property type="entry name" value="rsmB"/>
    <property type="match status" value="1"/>
</dbReference>
<dbReference type="STRING" id="322505.SAMN04487836_10131"/>
<dbReference type="OrthoDB" id="9810297at2"/>
<dbReference type="Gene3D" id="1.10.940.10">
    <property type="entry name" value="NusB-like"/>
    <property type="match status" value="1"/>
</dbReference>
<protein>
    <recommendedName>
        <fullName evidence="3">16S rRNA (cytosine(967)-C(5))-methyltransferase</fullName>
        <ecNumber evidence="3">2.1.1.176</ecNumber>
    </recommendedName>
    <alternativeName>
        <fullName evidence="10">16S rRNA m5C967 methyltransferase</fullName>
    </alternativeName>
    <alternativeName>
        <fullName evidence="11">rRNA (cytosine-C(5)-)-methyltransferase RsmB</fullName>
    </alternativeName>
</protein>
<dbReference type="SUPFAM" id="SSF48013">
    <property type="entry name" value="NusB-like"/>
    <property type="match status" value="1"/>
</dbReference>
<dbReference type="SUPFAM" id="SSF53335">
    <property type="entry name" value="S-adenosyl-L-methionine-dependent methyltransferases"/>
    <property type="match status" value="1"/>
</dbReference>
<comment type="caution">
    <text evidence="13">Lacks conserved residue(s) required for the propagation of feature annotation.</text>
</comment>
<dbReference type="PROSITE" id="PS51686">
    <property type="entry name" value="SAM_MT_RSMB_NOP"/>
    <property type="match status" value="1"/>
</dbReference>
<dbReference type="InterPro" id="IPR029063">
    <property type="entry name" value="SAM-dependent_MTases_sf"/>
</dbReference>
<feature type="binding site" evidence="13">
    <location>
        <position position="313"/>
    </location>
    <ligand>
        <name>S-adenosyl-L-methionine</name>
        <dbReference type="ChEBI" id="CHEBI:59789"/>
    </ligand>
</feature>
<evidence type="ECO:0000256" key="1">
    <source>
        <dbReference type="ARBA" id="ARBA00002724"/>
    </source>
</evidence>
<sequence>MEQEIAYNILLAYFKEGSYLNITLNKALTPDMDRHMKNRITRIVYGTLQNALLLEYQLKKFVKKVKVSEKTILLIGLYEHYFMDIPDYAIVDELVNLAKKVKGIRTASFINAVLRNAFQSEINLEGLSEDEQLALRTSHPLWLVKVFKKQYGEMETIKILEADNQVPLRSGRVNTLVISRKELLEEDEHFQKGNLSEDGVLYEGGNIAATDAFKKGKVTIQDESSQMVARLLNPDEGSEVLDMCGAPGSKTTHLAALMHNTGHIDVYDLYRHKEKLIQDNIKRLHVTNITTHTADSTTLKDTLDKQYDAILLDGPCSGLGVLARKPEIKYHDSSAMDEIIPLQAKLLENAYYLLKNGGKMVYSTCTLNKKENEKQIENFIHRHPDMEVLEERTILPYQYHSDGFYMCLMRKR</sequence>
<evidence type="ECO:0000256" key="7">
    <source>
        <dbReference type="ARBA" id="ARBA00022679"/>
    </source>
</evidence>
<keyword evidence="7 13" id="KW-0808">Transferase</keyword>
<feature type="active site" description="Nucleophile" evidence="13">
    <location>
        <position position="365"/>
    </location>
</feature>
<keyword evidence="5" id="KW-0698">rRNA processing</keyword>
<evidence type="ECO:0000259" key="14">
    <source>
        <dbReference type="PROSITE" id="PS51686"/>
    </source>
</evidence>
<evidence type="ECO:0000256" key="5">
    <source>
        <dbReference type="ARBA" id="ARBA00022552"/>
    </source>
</evidence>
<dbReference type="GO" id="GO:0006355">
    <property type="term" value="P:regulation of DNA-templated transcription"/>
    <property type="evidence" value="ECO:0007669"/>
    <property type="project" value="InterPro"/>
</dbReference>
<dbReference type="GO" id="GO:0008649">
    <property type="term" value="F:rRNA methyltransferase activity"/>
    <property type="evidence" value="ECO:0007669"/>
    <property type="project" value="InterPro"/>
</dbReference>
<evidence type="ECO:0000256" key="3">
    <source>
        <dbReference type="ARBA" id="ARBA00012140"/>
    </source>
</evidence>
<comment type="catalytic activity">
    <reaction evidence="12">
        <text>cytidine(967) in 16S rRNA + S-adenosyl-L-methionine = 5-methylcytidine(967) in 16S rRNA + S-adenosyl-L-homocysteine + H(+)</text>
        <dbReference type="Rhea" id="RHEA:42748"/>
        <dbReference type="Rhea" id="RHEA-COMP:10219"/>
        <dbReference type="Rhea" id="RHEA-COMP:10220"/>
        <dbReference type="ChEBI" id="CHEBI:15378"/>
        <dbReference type="ChEBI" id="CHEBI:57856"/>
        <dbReference type="ChEBI" id="CHEBI:59789"/>
        <dbReference type="ChEBI" id="CHEBI:74483"/>
        <dbReference type="ChEBI" id="CHEBI:82748"/>
        <dbReference type="EC" id="2.1.1.176"/>
    </reaction>
</comment>
<dbReference type="EMBL" id="FNYK01000058">
    <property type="protein sequence ID" value="SEJ11488.1"/>
    <property type="molecule type" value="Genomic_DNA"/>
</dbReference>
<dbReference type="GO" id="GO:0005737">
    <property type="term" value="C:cytoplasm"/>
    <property type="evidence" value="ECO:0007669"/>
    <property type="project" value="UniProtKB-SubCell"/>
</dbReference>
<keyword evidence="9 13" id="KW-0694">RNA-binding</keyword>
<comment type="function">
    <text evidence="1">Specifically methylates the cytosine at position 967 (m5C967) of 16S rRNA.</text>
</comment>
<keyword evidence="6 13" id="KW-0489">Methyltransferase</keyword>
<dbReference type="InterPro" id="IPR004573">
    <property type="entry name" value="rRNA_ssu_MeTfrase_B"/>
</dbReference>
<comment type="similarity">
    <text evidence="13">Belongs to the class I-like SAM-binding methyltransferase superfamily. RsmB/NOP family.</text>
</comment>
<gene>
    <name evidence="15" type="ORF">SAMN04487834_10588</name>
</gene>
<proteinExistence type="inferred from homology"/>
<dbReference type="Proteomes" id="UP000183028">
    <property type="component" value="Unassembled WGS sequence"/>
</dbReference>
<dbReference type="NCBIfam" id="NF011494">
    <property type="entry name" value="PRK14902.1"/>
    <property type="match status" value="1"/>
</dbReference>
<dbReference type="CDD" id="cd02440">
    <property type="entry name" value="AdoMet_MTases"/>
    <property type="match status" value="1"/>
</dbReference>
<dbReference type="AlphaFoldDB" id="A0A1H6W3G7"/>
<evidence type="ECO:0000256" key="9">
    <source>
        <dbReference type="ARBA" id="ARBA00022884"/>
    </source>
</evidence>
<dbReference type="Gene3D" id="3.40.50.150">
    <property type="entry name" value="Vaccinia Virus protein VP39"/>
    <property type="match status" value="1"/>
</dbReference>
<dbReference type="Pfam" id="PF01189">
    <property type="entry name" value="Methyltr_RsmB-F"/>
    <property type="match status" value="1"/>
</dbReference>
<evidence type="ECO:0000256" key="8">
    <source>
        <dbReference type="ARBA" id="ARBA00022691"/>
    </source>
</evidence>
<name>A0A1H6W3G7_9FIRM</name>
<dbReference type="InterPro" id="IPR023267">
    <property type="entry name" value="RCMT"/>
</dbReference>
<dbReference type="Gene3D" id="3.30.70.1170">
    <property type="entry name" value="Sun protein, domain 3"/>
    <property type="match status" value="1"/>
</dbReference>
<dbReference type="PRINTS" id="PR02008">
    <property type="entry name" value="RCMTFAMILY"/>
</dbReference>
<dbReference type="EC" id="2.1.1.176" evidence="3"/>
<dbReference type="InterPro" id="IPR054728">
    <property type="entry name" value="RsmB-like_ferredoxin"/>
</dbReference>
<comment type="subcellular location">
    <subcellularLocation>
        <location evidence="2">Cytoplasm</location>
    </subcellularLocation>
</comment>
<evidence type="ECO:0000256" key="4">
    <source>
        <dbReference type="ARBA" id="ARBA00022490"/>
    </source>
</evidence>
<evidence type="ECO:0000256" key="12">
    <source>
        <dbReference type="ARBA" id="ARBA00047283"/>
    </source>
</evidence>
<evidence type="ECO:0000256" key="10">
    <source>
        <dbReference type="ARBA" id="ARBA00030399"/>
    </source>
</evidence>
<evidence type="ECO:0000256" key="11">
    <source>
        <dbReference type="ARBA" id="ARBA00031088"/>
    </source>
</evidence>
<evidence type="ECO:0000256" key="2">
    <source>
        <dbReference type="ARBA" id="ARBA00004496"/>
    </source>
</evidence>
<dbReference type="InterPro" id="IPR001678">
    <property type="entry name" value="MeTrfase_RsmB-F_NOP2_dom"/>
</dbReference>
<dbReference type="PANTHER" id="PTHR22807:SF53">
    <property type="entry name" value="RIBOSOMAL RNA SMALL SUBUNIT METHYLTRANSFERASE B-RELATED"/>
    <property type="match status" value="1"/>
</dbReference>
<feature type="binding site" evidence="13">
    <location>
        <position position="268"/>
    </location>
    <ligand>
        <name>S-adenosyl-L-methionine</name>
        <dbReference type="ChEBI" id="CHEBI:59789"/>
    </ligand>
</feature>
<dbReference type="GO" id="GO:0003723">
    <property type="term" value="F:RNA binding"/>
    <property type="evidence" value="ECO:0007669"/>
    <property type="project" value="UniProtKB-UniRule"/>
</dbReference>
<feature type="binding site" evidence="13">
    <location>
        <position position="295"/>
    </location>
    <ligand>
        <name>S-adenosyl-L-methionine</name>
        <dbReference type="ChEBI" id="CHEBI:59789"/>
    </ligand>
</feature>
<reference evidence="16" key="1">
    <citation type="submission" date="2016-10" db="EMBL/GenBank/DDBJ databases">
        <authorList>
            <person name="Varghese N."/>
        </authorList>
    </citation>
    <scope>NUCLEOTIDE SEQUENCE [LARGE SCALE GENOMIC DNA]</scope>
    <source>
        <strain evidence="16">DSM 20406</strain>
    </source>
</reference>
<dbReference type="InterPro" id="IPR006027">
    <property type="entry name" value="NusB_RsmB_TIM44"/>
</dbReference>
<dbReference type="eggNOG" id="COG0144">
    <property type="taxonomic scope" value="Bacteria"/>
</dbReference>
<dbReference type="PANTHER" id="PTHR22807">
    <property type="entry name" value="NOP2 YEAST -RELATED NOL1/NOP2/FMU SUN DOMAIN-CONTAINING"/>
    <property type="match status" value="1"/>
</dbReference>
<organism evidence="15 16">
    <name type="scientific">Sharpea azabuensis</name>
    <dbReference type="NCBI Taxonomy" id="322505"/>
    <lineage>
        <taxon>Bacteria</taxon>
        <taxon>Bacillati</taxon>
        <taxon>Bacillota</taxon>
        <taxon>Erysipelotrichia</taxon>
        <taxon>Erysipelotrichales</taxon>
        <taxon>Coprobacillaceae</taxon>
        <taxon>Sharpea</taxon>
    </lineage>
</organism>
<dbReference type="FunFam" id="3.40.50.150:FF:000022">
    <property type="entry name" value="Ribosomal RNA small subunit methyltransferase B"/>
    <property type="match status" value="1"/>
</dbReference>
<dbReference type="InterPro" id="IPR035926">
    <property type="entry name" value="NusB-like_sf"/>
</dbReference>
<evidence type="ECO:0000256" key="13">
    <source>
        <dbReference type="PROSITE-ProRule" id="PRU01023"/>
    </source>
</evidence>
<dbReference type="Pfam" id="PF01029">
    <property type="entry name" value="NusB"/>
    <property type="match status" value="1"/>
</dbReference>
<evidence type="ECO:0000313" key="16">
    <source>
        <dbReference type="Proteomes" id="UP000183028"/>
    </source>
</evidence>
<accession>A0A1H6W3G7</accession>
<dbReference type="Pfam" id="PF22458">
    <property type="entry name" value="RsmF-B_ferredox"/>
    <property type="match status" value="1"/>
</dbReference>
<keyword evidence="4" id="KW-0963">Cytoplasm</keyword>
<dbReference type="RefSeq" id="WP_074732595.1">
    <property type="nucleotide sequence ID" value="NZ_FNYK01000058.1"/>
</dbReference>
<keyword evidence="8 13" id="KW-0949">S-adenosyl-L-methionine</keyword>